<evidence type="ECO:0000256" key="1">
    <source>
        <dbReference type="SAM" id="MobiDB-lite"/>
    </source>
</evidence>
<dbReference type="SUPFAM" id="SSF46565">
    <property type="entry name" value="Chaperone J-domain"/>
    <property type="match status" value="1"/>
</dbReference>
<dbReference type="PANTHER" id="PTHR45098">
    <property type="entry name" value="DNAJ DOMAIN CONTAINING PROTEIN, EXPRESSED"/>
    <property type="match status" value="1"/>
</dbReference>
<dbReference type="PROSITE" id="PS00636">
    <property type="entry name" value="DNAJ_1"/>
    <property type="match status" value="1"/>
</dbReference>
<evidence type="ECO:0000313" key="3">
    <source>
        <dbReference type="EMBL" id="CAD1835174.1"/>
    </source>
</evidence>
<organism evidence="3">
    <name type="scientific">Ananas comosus var. bracteatus</name>
    <name type="common">red pineapple</name>
    <dbReference type="NCBI Taxonomy" id="296719"/>
    <lineage>
        <taxon>Eukaryota</taxon>
        <taxon>Viridiplantae</taxon>
        <taxon>Streptophyta</taxon>
        <taxon>Embryophyta</taxon>
        <taxon>Tracheophyta</taxon>
        <taxon>Spermatophyta</taxon>
        <taxon>Magnoliopsida</taxon>
        <taxon>Liliopsida</taxon>
        <taxon>Poales</taxon>
        <taxon>Bromeliaceae</taxon>
        <taxon>Bromelioideae</taxon>
        <taxon>Ananas</taxon>
    </lineage>
</organism>
<feature type="region of interest" description="Disordered" evidence="1">
    <location>
        <begin position="75"/>
        <end position="187"/>
    </location>
</feature>
<dbReference type="PROSITE" id="PS50076">
    <property type="entry name" value="DNAJ_2"/>
    <property type="match status" value="1"/>
</dbReference>
<dbReference type="Pfam" id="PF00226">
    <property type="entry name" value="DnaJ"/>
    <property type="match status" value="1"/>
</dbReference>
<dbReference type="InterPro" id="IPR018253">
    <property type="entry name" value="DnaJ_domain_CS"/>
</dbReference>
<feature type="domain" description="J" evidence="2">
    <location>
        <begin position="16"/>
        <end position="86"/>
    </location>
</feature>
<dbReference type="PANTHER" id="PTHR45098:SF1">
    <property type="entry name" value="DNAJ DOMAIN CONTAINING PROTEIN, EXPRESSED"/>
    <property type="match status" value="1"/>
</dbReference>
<feature type="compositionally biased region" description="Pro residues" evidence="1">
    <location>
        <begin position="115"/>
        <end position="129"/>
    </location>
</feature>
<protein>
    <recommendedName>
        <fullName evidence="2">J domain-containing protein</fullName>
    </recommendedName>
</protein>
<proteinExistence type="predicted"/>
<dbReference type="SMART" id="SM00271">
    <property type="entry name" value="DnaJ"/>
    <property type="match status" value="1"/>
</dbReference>
<feature type="compositionally biased region" description="Basic and acidic residues" evidence="1">
    <location>
        <begin position="75"/>
        <end position="92"/>
    </location>
</feature>
<dbReference type="EMBL" id="LR862153">
    <property type="protein sequence ID" value="CAD1835174.1"/>
    <property type="molecule type" value="Genomic_DNA"/>
</dbReference>
<dbReference type="GO" id="GO:0005783">
    <property type="term" value="C:endoplasmic reticulum"/>
    <property type="evidence" value="ECO:0007669"/>
    <property type="project" value="UniProtKB-ARBA"/>
</dbReference>
<dbReference type="CDD" id="cd06257">
    <property type="entry name" value="DnaJ"/>
    <property type="match status" value="1"/>
</dbReference>
<name>A0A6V7PW89_ANACO</name>
<accession>A0A6V7PW89</accession>
<gene>
    <name evidence="3" type="ORF">CB5_LOCUS18385</name>
</gene>
<dbReference type="Gene3D" id="1.10.287.110">
    <property type="entry name" value="DnaJ domain"/>
    <property type="match status" value="1"/>
</dbReference>
<reference evidence="3" key="1">
    <citation type="submission" date="2020-07" db="EMBL/GenBank/DDBJ databases">
        <authorList>
            <person name="Lin J."/>
        </authorList>
    </citation>
    <scope>NUCLEOTIDE SEQUENCE</scope>
</reference>
<feature type="compositionally biased region" description="Low complexity" evidence="1">
    <location>
        <begin position="93"/>
        <end position="114"/>
    </location>
</feature>
<dbReference type="InterPro" id="IPR036869">
    <property type="entry name" value="J_dom_sf"/>
</dbReference>
<dbReference type="AlphaFoldDB" id="A0A6V7PW89"/>
<feature type="compositionally biased region" description="Basic and acidic residues" evidence="1">
    <location>
        <begin position="162"/>
        <end position="175"/>
    </location>
</feature>
<sequence length="187" mass="20197">MASGGVGAAVEEEEIDHYEVLRLPSGEEGARLTLDQIDKAYKGQSRVRHPDKRPDDPSATADFQRLRASYDVLRDEAARRSFDARLRARRDAPSATRRATPSAASSPPTSTSGSAPPPLATAPPTPPSSPSCARRRSPPSCSASSKNSWPGRPINPPPLPPRHLDRKSERARREGEDVEGLLGEEFG</sequence>
<feature type="region of interest" description="Disordered" evidence="1">
    <location>
        <begin position="41"/>
        <end position="63"/>
    </location>
</feature>
<evidence type="ECO:0000259" key="2">
    <source>
        <dbReference type="PROSITE" id="PS50076"/>
    </source>
</evidence>
<dbReference type="InterPro" id="IPR001623">
    <property type="entry name" value="DnaJ_domain"/>
</dbReference>